<accession>A0A7W7Q9S1</accession>
<protein>
    <submittedName>
        <fullName evidence="1">Uncharacterized protein</fullName>
    </submittedName>
</protein>
<gene>
    <name evidence="1" type="ORF">FHR82_005850</name>
</gene>
<dbReference type="EMBL" id="JACHJQ010000006">
    <property type="protein sequence ID" value="MBB4909592.1"/>
    <property type="molecule type" value="Genomic_DNA"/>
</dbReference>
<proteinExistence type="predicted"/>
<keyword evidence="2" id="KW-1185">Reference proteome</keyword>
<dbReference type="RefSeq" id="WP_184813685.1">
    <property type="nucleotide sequence ID" value="NZ_JACHJQ010000006.1"/>
</dbReference>
<sequence length="216" mass="22534">MGKPDQPRDAKGRWTSRGAGTVVVGGAIALAASGISGGAGVGGSAVDAIGSANVSAARVAQSKQAARKGRSDDAWRGLNLRRVRKAAEPALDCAINSYGQIRDFFLRNPCRSLDRTLFTLADPDGNTFVVSVSWVRMRQQGDVRRLKNLIDVDGTGSVTQLGAAALKTQGVRFTGTPFRSRPQRDLLVVAEGAAVSGTPDPAFFSVVVDVAAELPG</sequence>
<evidence type="ECO:0000313" key="1">
    <source>
        <dbReference type="EMBL" id="MBB4909592.1"/>
    </source>
</evidence>
<reference evidence="1 2" key="1">
    <citation type="submission" date="2020-08" db="EMBL/GenBank/DDBJ databases">
        <title>Genomic Encyclopedia of Type Strains, Phase III (KMG-III): the genomes of soil and plant-associated and newly described type strains.</title>
        <authorList>
            <person name="Whitman W."/>
        </authorList>
    </citation>
    <scope>NUCLEOTIDE SEQUENCE [LARGE SCALE GENOMIC DNA]</scope>
    <source>
        <strain evidence="1 2">CECT 8960</strain>
    </source>
</reference>
<dbReference type="AlphaFoldDB" id="A0A7W7Q9S1"/>
<organism evidence="1 2">
    <name type="scientific">Actinophytocola algeriensis</name>
    <dbReference type="NCBI Taxonomy" id="1768010"/>
    <lineage>
        <taxon>Bacteria</taxon>
        <taxon>Bacillati</taxon>
        <taxon>Actinomycetota</taxon>
        <taxon>Actinomycetes</taxon>
        <taxon>Pseudonocardiales</taxon>
        <taxon>Pseudonocardiaceae</taxon>
    </lineage>
</organism>
<evidence type="ECO:0000313" key="2">
    <source>
        <dbReference type="Proteomes" id="UP000520767"/>
    </source>
</evidence>
<name>A0A7W7Q9S1_9PSEU</name>
<dbReference type="Proteomes" id="UP000520767">
    <property type="component" value="Unassembled WGS sequence"/>
</dbReference>
<comment type="caution">
    <text evidence="1">The sequence shown here is derived from an EMBL/GenBank/DDBJ whole genome shotgun (WGS) entry which is preliminary data.</text>
</comment>